<keyword evidence="2" id="KW-1185">Reference proteome</keyword>
<organism evidence="1 2">
    <name type="scientific">Diversispora epigaea</name>
    <dbReference type="NCBI Taxonomy" id="1348612"/>
    <lineage>
        <taxon>Eukaryota</taxon>
        <taxon>Fungi</taxon>
        <taxon>Fungi incertae sedis</taxon>
        <taxon>Mucoromycota</taxon>
        <taxon>Glomeromycotina</taxon>
        <taxon>Glomeromycetes</taxon>
        <taxon>Diversisporales</taxon>
        <taxon>Diversisporaceae</taxon>
        <taxon>Diversispora</taxon>
    </lineage>
</organism>
<dbReference type="EMBL" id="PQFF01000324">
    <property type="protein sequence ID" value="RHZ60285.1"/>
    <property type="molecule type" value="Genomic_DNA"/>
</dbReference>
<reference evidence="1 2" key="1">
    <citation type="submission" date="2018-08" db="EMBL/GenBank/DDBJ databases">
        <title>Genome and evolution of the arbuscular mycorrhizal fungus Diversispora epigaea (formerly Glomus versiforme) and its bacterial endosymbionts.</title>
        <authorList>
            <person name="Sun X."/>
            <person name="Fei Z."/>
            <person name="Harrison M."/>
        </authorList>
    </citation>
    <scope>NUCLEOTIDE SEQUENCE [LARGE SCALE GENOMIC DNA]</scope>
    <source>
        <strain evidence="1 2">IT104</strain>
    </source>
</reference>
<gene>
    <name evidence="1" type="ORF">Glove_355g16</name>
</gene>
<evidence type="ECO:0000313" key="1">
    <source>
        <dbReference type="EMBL" id="RHZ60285.1"/>
    </source>
</evidence>
<dbReference type="Proteomes" id="UP000266861">
    <property type="component" value="Unassembled WGS sequence"/>
</dbReference>
<protein>
    <submittedName>
        <fullName evidence="1">Uncharacterized protein</fullName>
    </submittedName>
</protein>
<name>A0A397HB06_9GLOM</name>
<dbReference type="AlphaFoldDB" id="A0A397HB06"/>
<dbReference type="OrthoDB" id="2673191at2759"/>
<evidence type="ECO:0000313" key="2">
    <source>
        <dbReference type="Proteomes" id="UP000266861"/>
    </source>
</evidence>
<sequence length="128" mass="14856">MKKDLGSGGLDPLDEINEHFSIQPAKKHIHIIVRRPDENTVVYCTAPPRICVRLKTFSGSQKPFSWYNFQRMKELFGLKVKDFDNLPTITPKNIRNSVIDEILRKFEPSPSVIKSNEANCRKWRCIDL</sequence>
<proteinExistence type="predicted"/>
<accession>A0A397HB06</accession>
<comment type="caution">
    <text evidence="1">The sequence shown here is derived from an EMBL/GenBank/DDBJ whole genome shotgun (WGS) entry which is preliminary data.</text>
</comment>